<evidence type="ECO:0000313" key="2">
    <source>
        <dbReference type="Proteomes" id="UP001148299"/>
    </source>
</evidence>
<organism evidence="1 2">
    <name type="scientific">Penicillium brevicompactum</name>
    <dbReference type="NCBI Taxonomy" id="5074"/>
    <lineage>
        <taxon>Eukaryota</taxon>
        <taxon>Fungi</taxon>
        <taxon>Dikarya</taxon>
        <taxon>Ascomycota</taxon>
        <taxon>Pezizomycotina</taxon>
        <taxon>Eurotiomycetes</taxon>
        <taxon>Eurotiomycetidae</taxon>
        <taxon>Eurotiales</taxon>
        <taxon>Aspergillaceae</taxon>
        <taxon>Penicillium</taxon>
    </lineage>
</organism>
<sequence length="272" mass="31342">MADNGDIFGPNGTETRGFREFLHATCAAGQAGATQAYNLPDITKMQSFGITSFLSPGDQWESWHATITTMLASNRLHNVIDWSKPKPEPRDVNAQRWFDASLKVKAWLLNCVNWELIREVEARGKPIDFAHEFMRELCVVVNGEGNAAMQKAYFAVERCRRNHFKTVTKYLTEMRRRLRTALDLGVPITPWMVWIKILDELSKIPSLDSDLAFYRHDMNVREIPTDLTLMEVSGYMTTLNRVVVNRGLDKVKVVNKRRSNPEFWKEDALEKY</sequence>
<reference evidence="1" key="2">
    <citation type="journal article" date="2023" name="IMA Fungus">
        <title>Comparative genomic study of the Penicillium genus elucidates a diverse pangenome and 15 lateral gene transfer events.</title>
        <authorList>
            <person name="Petersen C."/>
            <person name="Sorensen T."/>
            <person name="Nielsen M.R."/>
            <person name="Sondergaard T.E."/>
            <person name="Sorensen J.L."/>
            <person name="Fitzpatrick D.A."/>
            <person name="Frisvad J.C."/>
            <person name="Nielsen K.L."/>
        </authorList>
    </citation>
    <scope>NUCLEOTIDE SEQUENCE</scope>
    <source>
        <strain evidence="1">IBT 35675</strain>
    </source>
</reference>
<evidence type="ECO:0000313" key="1">
    <source>
        <dbReference type="EMBL" id="KAJ5354509.1"/>
    </source>
</evidence>
<comment type="caution">
    <text evidence="1">The sequence shown here is derived from an EMBL/GenBank/DDBJ whole genome shotgun (WGS) entry which is preliminary data.</text>
</comment>
<name>A0A9W9R8B5_PENBR</name>
<dbReference type="AlphaFoldDB" id="A0A9W9R8B5"/>
<gene>
    <name evidence="1" type="ORF">N7541_005553</name>
</gene>
<dbReference type="EMBL" id="JAPZBR010000004">
    <property type="protein sequence ID" value="KAJ5354509.1"/>
    <property type="molecule type" value="Genomic_DNA"/>
</dbReference>
<proteinExistence type="predicted"/>
<protein>
    <submittedName>
        <fullName evidence="1">Uncharacterized protein</fullName>
    </submittedName>
</protein>
<keyword evidence="2" id="KW-1185">Reference proteome</keyword>
<reference evidence="1" key="1">
    <citation type="submission" date="2022-12" db="EMBL/GenBank/DDBJ databases">
        <authorList>
            <person name="Petersen C."/>
        </authorList>
    </citation>
    <scope>NUCLEOTIDE SEQUENCE</scope>
    <source>
        <strain evidence="1">IBT 35675</strain>
    </source>
</reference>
<dbReference type="Proteomes" id="UP001148299">
    <property type="component" value="Unassembled WGS sequence"/>
</dbReference>
<accession>A0A9W9R8B5</accession>